<accession>A0A8H6Y4I3</accession>
<organism evidence="2 3">
    <name type="scientific">Mycena sanguinolenta</name>
    <dbReference type="NCBI Taxonomy" id="230812"/>
    <lineage>
        <taxon>Eukaryota</taxon>
        <taxon>Fungi</taxon>
        <taxon>Dikarya</taxon>
        <taxon>Basidiomycota</taxon>
        <taxon>Agaricomycotina</taxon>
        <taxon>Agaricomycetes</taxon>
        <taxon>Agaricomycetidae</taxon>
        <taxon>Agaricales</taxon>
        <taxon>Marasmiineae</taxon>
        <taxon>Mycenaceae</taxon>
        <taxon>Mycena</taxon>
    </lineage>
</organism>
<evidence type="ECO:0000256" key="1">
    <source>
        <dbReference type="SAM" id="SignalP"/>
    </source>
</evidence>
<gene>
    <name evidence="2" type="ORF">MSAN_01608700</name>
</gene>
<keyword evidence="1" id="KW-0732">Signal</keyword>
<feature type="signal peptide" evidence="1">
    <location>
        <begin position="1"/>
        <end position="22"/>
    </location>
</feature>
<protein>
    <submittedName>
        <fullName evidence="2">Glycopeptide</fullName>
    </submittedName>
</protein>
<proteinExistence type="predicted"/>
<dbReference type="AlphaFoldDB" id="A0A8H6Y4I3"/>
<feature type="chain" id="PRO_5034316927" evidence="1">
    <location>
        <begin position="23"/>
        <end position="168"/>
    </location>
</feature>
<keyword evidence="3" id="KW-1185">Reference proteome</keyword>
<dbReference type="InterPro" id="IPR037176">
    <property type="entry name" value="Osmotin/thaumatin-like_sf"/>
</dbReference>
<sequence length="168" mass="16950">MFSSIKAATLAMIVVAAGKALAESHTVTFENNCGFGTPTLIRQGSVIVGQGDVILSTGDPYTSDGPLTGAIAYLQTGSCGLNGENCTTVETTLVNPTSPGTGSISDITLVPPHAFSVPTGFGYLGACSGAGADCTSANCDTAFRFPTDHSEAVACEADDADLVILFCS</sequence>
<dbReference type="SUPFAM" id="SSF49870">
    <property type="entry name" value="Osmotin, thaumatin-like protein"/>
    <property type="match status" value="1"/>
</dbReference>
<dbReference type="EMBL" id="JACAZH010000013">
    <property type="protein sequence ID" value="KAF7351754.1"/>
    <property type="molecule type" value="Genomic_DNA"/>
</dbReference>
<evidence type="ECO:0000313" key="3">
    <source>
        <dbReference type="Proteomes" id="UP000623467"/>
    </source>
</evidence>
<dbReference type="OrthoDB" id="3342934at2759"/>
<dbReference type="Proteomes" id="UP000623467">
    <property type="component" value="Unassembled WGS sequence"/>
</dbReference>
<comment type="caution">
    <text evidence="2">The sequence shown here is derived from an EMBL/GenBank/DDBJ whole genome shotgun (WGS) entry which is preliminary data.</text>
</comment>
<evidence type="ECO:0000313" key="2">
    <source>
        <dbReference type="EMBL" id="KAF7351754.1"/>
    </source>
</evidence>
<name>A0A8H6Y4I3_9AGAR</name>
<reference evidence="2" key="1">
    <citation type="submission" date="2020-05" db="EMBL/GenBank/DDBJ databases">
        <title>Mycena genomes resolve the evolution of fungal bioluminescence.</title>
        <authorList>
            <person name="Tsai I.J."/>
        </authorList>
    </citation>
    <scope>NUCLEOTIDE SEQUENCE</scope>
    <source>
        <strain evidence="2">160909Yilan</strain>
    </source>
</reference>